<name>B8HZ47_CYAP4</name>
<evidence type="ECO:0000313" key="5">
    <source>
        <dbReference type="EMBL" id="ACL47695.1"/>
    </source>
</evidence>
<dbReference type="GO" id="GO:0000976">
    <property type="term" value="F:transcription cis-regulatory region binding"/>
    <property type="evidence" value="ECO:0007669"/>
    <property type="project" value="TreeGrafter"/>
</dbReference>
<keyword evidence="3" id="KW-0804">Transcription</keyword>
<organism evidence="5">
    <name type="scientific">Cyanothece sp. (strain PCC 7425 / ATCC 29141)</name>
    <dbReference type="NCBI Taxonomy" id="395961"/>
    <lineage>
        <taxon>Bacteria</taxon>
        <taxon>Bacillati</taxon>
        <taxon>Cyanobacteriota</taxon>
        <taxon>Cyanophyceae</taxon>
        <taxon>Gomontiellales</taxon>
        <taxon>Cyanothecaceae</taxon>
        <taxon>Cyanothece</taxon>
    </lineage>
</organism>
<dbReference type="InterPro" id="IPR009057">
    <property type="entry name" value="Homeodomain-like_sf"/>
</dbReference>
<dbReference type="SUPFAM" id="SSF46689">
    <property type="entry name" value="Homeodomain-like"/>
    <property type="match status" value="1"/>
</dbReference>
<dbReference type="Pfam" id="PF12625">
    <property type="entry name" value="Arabinose_bd"/>
    <property type="match status" value="1"/>
</dbReference>
<geneLocation type="plasmid" evidence="5">
    <name>pP742501</name>
</geneLocation>
<dbReference type="Pfam" id="PF12833">
    <property type="entry name" value="HTH_18"/>
    <property type="match status" value="1"/>
</dbReference>
<dbReference type="InterPro" id="IPR020449">
    <property type="entry name" value="Tscrpt_reg_AraC-type_HTH"/>
</dbReference>
<dbReference type="GO" id="GO:0003700">
    <property type="term" value="F:DNA-binding transcription factor activity"/>
    <property type="evidence" value="ECO:0007669"/>
    <property type="project" value="InterPro"/>
</dbReference>
<protein>
    <submittedName>
        <fullName evidence="5">Transcriptional regulator, AraC family</fullName>
    </submittedName>
</protein>
<dbReference type="Gene3D" id="1.10.10.60">
    <property type="entry name" value="Homeodomain-like"/>
    <property type="match status" value="1"/>
</dbReference>
<dbReference type="EMBL" id="CP001345">
    <property type="protein sequence ID" value="ACL47695.1"/>
    <property type="molecule type" value="Genomic_DNA"/>
</dbReference>
<evidence type="ECO:0000256" key="3">
    <source>
        <dbReference type="ARBA" id="ARBA00023163"/>
    </source>
</evidence>
<keyword evidence="2" id="KW-0238">DNA-binding</keyword>
<gene>
    <name evidence="5" type="ordered locus">Cyan7425_5438</name>
</gene>
<feature type="domain" description="HTH araC/xylS-type" evidence="4">
    <location>
        <begin position="234"/>
        <end position="332"/>
    </location>
</feature>
<dbReference type="OrthoDB" id="5582699at2"/>
<proteinExistence type="predicted"/>
<dbReference type="KEGG" id="cyn:Cyan7425_5438"/>
<keyword evidence="5" id="KW-0614">Plasmid</keyword>
<sequence length="333" mass="37141">MQNSVSVKLVQAILEAAAHCGLDVNDLLTALRLAPGCLEDVDGRIPHEQFCALWQLITQRSKSGCIGLQMATAAKPKTWDVLGYAMHSSANLGEAFERLVRYSRLRHTGAEFTFEVRRDIARITMAIPNTLLPPNDAMGEWVGANFVLLSRRLTGLDIVPLQMGFQHPKPEDVSAYHRLFRSPLAFDHPVNEMRLDAALIQNPLAQADPGLSSILDRHAEELLARLPQSESLLDSVNRLLSQALRGGDPSLVAIAQQLGYTPRTLQRKLQEAGTSYHSLLDEMRRELSIYYLREAQIAISEIAFLLGFSETSAFHRAFRRWMGVSPGDFRRSA</sequence>
<dbReference type="InterPro" id="IPR032687">
    <property type="entry name" value="AraC-type_N"/>
</dbReference>
<dbReference type="PROSITE" id="PS01124">
    <property type="entry name" value="HTH_ARAC_FAMILY_2"/>
    <property type="match status" value="1"/>
</dbReference>
<accession>B8HZ47</accession>
<dbReference type="HOGENOM" id="CLU_047522_1_0_3"/>
<keyword evidence="1" id="KW-0805">Transcription regulation</keyword>
<evidence type="ECO:0000256" key="1">
    <source>
        <dbReference type="ARBA" id="ARBA00023015"/>
    </source>
</evidence>
<dbReference type="SMART" id="SM00342">
    <property type="entry name" value="HTH_ARAC"/>
    <property type="match status" value="1"/>
</dbReference>
<dbReference type="PANTHER" id="PTHR47894:SF1">
    <property type="entry name" value="HTH-TYPE TRANSCRIPTIONAL REGULATOR VQSM"/>
    <property type="match status" value="1"/>
</dbReference>
<dbReference type="AlphaFoldDB" id="B8HZ47"/>
<evidence type="ECO:0000256" key="2">
    <source>
        <dbReference type="ARBA" id="ARBA00023125"/>
    </source>
</evidence>
<dbReference type="PRINTS" id="PR00032">
    <property type="entry name" value="HTHARAC"/>
</dbReference>
<dbReference type="PANTHER" id="PTHR47894">
    <property type="entry name" value="HTH-TYPE TRANSCRIPTIONAL REGULATOR GADX"/>
    <property type="match status" value="1"/>
</dbReference>
<dbReference type="GO" id="GO:0005829">
    <property type="term" value="C:cytosol"/>
    <property type="evidence" value="ECO:0007669"/>
    <property type="project" value="TreeGrafter"/>
</dbReference>
<dbReference type="InterPro" id="IPR018060">
    <property type="entry name" value="HTH_AraC"/>
</dbReference>
<reference evidence="5" key="1">
    <citation type="submission" date="2009-01" db="EMBL/GenBank/DDBJ databases">
        <title>Complete sequence of plasmid1 Cyanothece sp. PCC 7425.</title>
        <authorList>
            <consortium name="US DOE Joint Genome Institute"/>
            <person name="Lucas S."/>
            <person name="Copeland A."/>
            <person name="Lapidus A."/>
            <person name="Glavina del Rio T."/>
            <person name="Dalin E."/>
            <person name="Tice H."/>
            <person name="Bruce D."/>
            <person name="Goodwin L."/>
            <person name="Pitluck S."/>
            <person name="Sims D."/>
            <person name="Meineke L."/>
            <person name="Brettin T."/>
            <person name="Detter J.C."/>
            <person name="Han C."/>
            <person name="Larimer F."/>
            <person name="Land M."/>
            <person name="Hauser L."/>
            <person name="Kyrpides N."/>
            <person name="Ovchinnikova G."/>
            <person name="Liberton M."/>
            <person name="Stoeckel J."/>
            <person name="Banerjee A."/>
            <person name="Singh A."/>
            <person name="Page L."/>
            <person name="Sato H."/>
            <person name="Zhao L."/>
            <person name="Sherman L."/>
            <person name="Pakrasi H."/>
            <person name="Richardson P."/>
        </authorList>
    </citation>
    <scope>NUCLEOTIDE SEQUENCE</scope>
    <source>
        <strain evidence="5">PCC 7425</strain>
        <plasmid evidence="5">pP742501</plasmid>
    </source>
</reference>
<evidence type="ECO:0000259" key="4">
    <source>
        <dbReference type="PROSITE" id="PS01124"/>
    </source>
</evidence>